<dbReference type="Gramene" id="ABO94977">
    <property type="protein sequence ID" value="ABO94977"/>
    <property type="gene ID" value="OSTLU_30645"/>
</dbReference>
<dbReference type="AlphaFoldDB" id="A4RUJ7"/>
<dbReference type="GeneID" id="5001003"/>
<reference evidence="2 3" key="1">
    <citation type="journal article" date="2007" name="Proc. Natl. Acad. Sci. U.S.A.">
        <title>The tiny eukaryote Ostreococcus provides genomic insights into the paradox of plankton speciation.</title>
        <authorList>
            <person name="Palenik B."/>
            <person name="Grimwood J."/>
            <person name="Aerts A."/>
            <person name="Rouze P."/>
            <person name="Salamov A."/>
            <person name="Putnam N."/>
            <person name="Dupont C."/>
            <person name="Jorgensen R."/>
            <person name="Derelle E."/>
            <person name="Rombauts S."/>
            <person name="Zhou K."/>
            <person name="Otillar R."/>
            <person name="Merchant S.S."/>
            <person name="Podell S."/>
            <person name="Gaasterland T."/>
            <person name="Napoli C."/>
            <person name="Gendler K."/>
            <person name="Manuell A."/>
            <person name="Tai V."/>
            <person name="Vallon O."/>
            <person name="Piganeau G."/>
            <person name="Jancek S."/>
            <person name="Heijde M."/>
            <person name="Jabbari K."/>
            <person name="Bowler C."/>
            <person name="Lohr M."/>
            <person name="Robbens S."/>
            <person name="Werner G."/>
            <person name="Dubchak I."/>
            <person name="Pazour G.J."/>
            <person name="Ren Q."/>
            <person name="Paulsen I."/>
            <person name="Delwiche C."/>
            <person name="Schmutz J."/>
            <person name="Rokhsar D."/>
            <person name="Van de Peer Y."/>
            <person name="Moreau H."/>
            <person name="Grigoriev I.V."/>
        </authorList>
    </citation>
    <scope>NUCLEOTIDE SEQUENCE [LARGE SCALE GENOMIC DNA]</scope>
    <source>
        <strain evidence="2 3">CCE9901</strain>
    </source>
</reference>
<name>A4RUJ7_OSTLU</name>
<protein>
    <submittedName>
        <fullName evidence="2">Uncharacterized protein</fullName>
    </submittedName>
</protein>
<organism evidence="2 3">
    <name type="scientific">Ostreococcus lucimarinus (strain CCE9901)</name>
    <dbReference type="NCBI Taxonomy" id="436017"/>
    <lineage>
        <taxon>Eukaryota</taxon>
        <taxon>Viridiplantae</taxon>
        <taxon>Chlorophyta</taxon>
        <taxon>Mamiellophyceae</taxon>
        <taxon>Mamiellales</taxon>
        <taxon>Bathycoccaceae</taxon>
        <taxon>Ostreococcus</taxon>
    </lineage>
</organism>
<dbReference type="Proteomes" id="UP000001568">
    <property type="component" value="Chromosome 3"/>
</dbReference>
<evidence type="ECO:0000313" key="3">
    <source>
        <dbReference type="Proteomes" id="UP000001568"/>
    </source>
</evidence>
<dbReference type="EMBL" id="CP000583">
    <property type="protein sequence ID" value="ABO94977.1"/>
    <property type="molecule type" value="Genomic_DNA"/>
</dbReference>
<accession>A4RUJ7</accession>
<gene>
    <name evidence="2" type="ORF">OSTLU_30645</name>
</gene>
<feature type="region of interest" description="Disordered" evidence="1">
    <location>
        <begin position="36"/>
        <end position="57"/>
    </location>
</feature>
<dbReference type="RefSeq" id="XP_001416684.1">
    <property type="nucleotide sequence ID" value="XM_001416647.1"/>
</dbReference>
<dbReference type="KEGG" id="olu:OSTLU_30645"/>
<evidence type="ECO:0000256" key="1">
    <source>
        <dbReference type="SAM" id="MobiDB-lite"/>
    </source>
</evidence>
<keyword evidence="3" id="KW-1185">Reference proteome</keyword>
<dbReference type="HOGENOM" id="CLU_2999860_0_0_1"/>
<sequence length="57" mass="5942">MEPATLTVLAICALAGAKLSVGGYLAWTHRGACRRERGGRAGADAREEDAREDAKAA</sequence>
<proteinExistence type="predicted"/>
<evidence type="ECO:0000313" key="2">
    <source>
        <dbReference type="EMBL" id="ABO94977.1"/>
    </source>
</evidence>